<dbReference type="GO" id="GO:0043565">
    <property type="term" value="F:sequence-specific DNA binding"/>
    <property type="evidence" value="ECO:0007669"/>
    <property type="project" value="TreeGrafter"/>
</dbReference>
<sequence>MSIVKMIENSAKPFIKWAGGKSQLLSEIERLIPSEFKFSNFTYIEPFVGGGAFLFWLLQRFPQINSAIINDINSDLINSYRIIKKNVDELIKVLKELETEYHELANNQIKRKDYYYSKRDIFNKRISDDITQAALFIFLNRTCFNGLYRVNSKNEFNVPIGSYKKPLICDKNNLRAVNKILQRVTILNEDFEQTLKYANGNTLFYLDPPYKPLSETSSFNSYTEFNFNDNEQKRLAKFCEKIDALGFSWILSNSDVKGKNPDDNFFDELYKNFIIKRVYARRIINANPQKRGELTELLITNIQPISKEGLIIGKTRSSYKTSTA</sequence>
<dbReference type="EC" id="2.1.1.72" evidence="2"/>
<dbReference type="Gene3D" id="1.10.1020.10">
    <property type="entry name" value="Adenine-specific Methyltransferase, Domain 2"/>
    <property type="match status" value="1"/>
</dbReference>
<comment type="caution">
    <text evidence="9">The sequence shown here is derived from an EMBL/GenBank/DDBJ whole genome shotgun (WGS) entry which is preliminary data.</text>
</comment>
<evidence type="ECO:0000256" key="6">
    <source>
        <dbReference type="ARBA" id="ARBA00047942"/>
    </source>
</evidence>
<dbReference type="GO" id="GO:0009307">
    <property type="term" value="P:DNA restriction-modification system"/>
    <property type="evidence" value="ECO:0007669"/>
    <property type="project" value="InterPro"/>
</dbReference>
<dbReference type="PANTHER" id="PTHR30481">
    <property type="entry name" value="DNA ADENINE METHYLASE"/>
    <property type="match status" value="1"/>
</dbReference>
<reference evidence="9" key="1">
    <citation type="journal article" date="2020" name="mSystems">
        <title>Genome- and Community-Level Interaction Insights into Carbon Utilization and Element Cycling Functions of Hydrothermarchaeota in Hydrothermal Sediment.</title>
        <authorList>
            <person name="Zhou Z."/>
            <person name="Liu Y."/>
            <person name="Xu W."/>
            <person name="Pan J."/>
            <person name="Luo Z.H."/>
            <person name="Li M."/>
        </authorList>
    </citation>
    <scope>NUCLEOTIDE SEQUENCE [LARGE SCALE GENOMIC DNA]</scope>
    <source>
        <strain evidence="9">SpSt-479</strain>
    </source>
</reference>
<feature type="coiled-coil region" evidence="8">
    <location>
        <begin position="80"/>
        <end position="107"/>
    </location>
</feature>
<evidence type="ECO:0000256" key="5">
    <source>
        <dbReference type="ARBA" id="ARBA00022691"/>
    </source>
</evidence>
<evidence type="ECO:0000313" key="9">
    <source>
        <dbReference type="EMBL" id="HFI90156.1"/>
    </source>
</evidence>
<evidence type="ECO:0000256" key="2">
    <source>
        <dbReference type="ARBA" id="ARBA00011900"/>
    </source>
</evidence>
<accession>A0A7V2ZHS6</accession>
<evidence type="ECO:0000256" key="4">
    <source>
        <dbReference type="ARBA" id="ARBA00022679"/>
    </source>
</evidence>
<dbReference type="InterPro" id="IPR012263">
    <property type="entry name" value="M_m6A_EcoRV"/>
</dbReference>
<dbReference type="GO" id="GO:0009007">
    <property type="term" value="F:site-specific DNA-methyltransferase (adenine-specific) activity"/>
    <property type="evidence" value="ECO:0007669"/>
    <property type="project" value="UniProtKB-EC"/>
</dbReference>
<dbReference type="InterPro" id="IPR012327">
    <property type="entry name" value="MeTrfase_D12"/>
</dbReference>
<dbReference type="GO" id="GO:0006298">
    <property type="term" value="P:mismatch repair"/>
    <property type="evidence" value="ECO:0007669"/>
    <property type="project" value="TreeGrafter"/>
</dbReference>
<dbReference type="Gene3D" id="3.40.50.150">
    <property type="entry name" value="Vaccinia Virus protein VP39"/>
    <property type="match status" value="1"/>
</dbReference>
<dbReference type="AlphaFoldDB" id="A0A7V2ZHS6"/>
<dbReference type="NCBIfam" id="TIGR00571">
    <property type="entry name" value="dam"/>
    <property type="match status" value="1"/>
</dbReference>
<dbReference type="Pfam" id="PF02086">
    <property type="entry name" value="MethyltransfD12"/>
    <property type="match status" value="1"/>
</dbReference>
<evidence type="ECO:0000256" key="1">
    <source>
        <dbReference type="ARBA" id="ARBA00006594"/>
    </source>
</evidence>
<dbReference type="PIRSF" id="PIRSF000398">
    <property type="entry name" value="M_m6A_EcoRV"/>
    <property type="match status" value="1"/>
</dbReference>
<dbReference type="InterPro" id="IPR023095">
    <property type="entry name" value="Ade_MeTrfase_dom_2"/>
</dbReference>
<evidence type="ECO:0000256" key="3">
    <source>
        <dbReference type="ARBA" id="ARBA00022603"/>
    </source>
</evidence>
<evidence type="ECO:0000256" key="7">
    <source>
        <dbReference type="PIRSR" id="PIRSR000398-1"/>
    </source>
</evidence>
<feature type="binding site" evidence="7">
    <location>
        <position position="207"/>
    </location>
    <ligand>
        <name>S-adenosyl-L-methionine</name>
        <dbReference type="ChEBI" id="CHEBI:59789"/>
    </ligand>
</feature>
<protein>
    <recommendedName>
        <fullName evidence="2">site-specific DNA-methyltransferase (adenine-specific)</fullName>
        <ecNumber evidence="2">2.1.1.72</ecNumber>
    </recommendedName>
</protein>
<proteinExistence type="inferred from homology"/>
<dbReference type="PRINTS" id="PR00505">
    <property type="entry name" value="D12N6MTFRASE"/>
</dbReference>
<gene>
    <name evidence="9" type="ORF">ENS31_01350</name>
</gene>
<dbReference type="GO" id="GO:1904047">
    <property type="term" value="F:S-adenosyl-L-methionine binding"/>
    <property type="evidence" value="ECO:0007669"/>
    <property type="project" value="TreeGrafter"/>
</dbReference>
<comment type="similarity">
    <text evidence="1">Belongs to the N(4)/N(6)-methyltransferase family.</text>
</comment>
<dbReference type="InterPro" id="IPR029063">
    <property type="entry name" value="SAM-dependent_MTases_sf"/>
</dbReference>
<keyword evidence="3 9" id="KW-0489">Methyltransferase</keyword>
<feature type="binding site" evidence="7">
    <location>
        <position position="71"/>
    </location>
    <ligand>
        <name>S-adenosyl-L-methionine</name>
        <dbReference type="ChEBI" id="CHEBI:59789"/>
    </ligand>
</feature>
<organism evidence="9">
    <name type="scientific">Ignavibacterium album</name>
    <dbReference type="NCBI Taxonomy" id="591197"/>
    <lineage>
        <taxon>Bacteria</taxon>
        <taxon>Pseudomonadati</taxon>
        <taxon>Ignavibacteriota</taxon>
        <taxon>Ignavibacteria</taxon>
        <taxon>Ignavibacteriales</taxon>
        <taxon>Ignavibacteriaceae</taxon>
        <taxon>Ignavibacterium</taxon>
    </lineage>
</organism>
<name>A0A7V2ZHS6_9BACT</name>
<dbReference type="PANTHER" id="PTHR30481:SF3">
    <property type="entry name" value="DNA ADENINE METHYLASE"/>
    <property type="match status" value="1"/>
</dbReference>
<dbReference type="GO" id="GO:0032259">
    <property type="term" value="P:methylation"/>
    <property type="evidence" value="ECO:0007669"/>
    <property type="project" value="UniProtKB-KW"/>
</dbReference>
<feature type="binding site" evidence="7">
    <location>
        <position position="21"/>
    </location>
    <ligand>
        <name>S-adenosyl-L-methionine</name>
        <dbReference type="ChEBI" id="CHEBI:59789"/>
    </ligand>
</feature>
<dbReference type="EMBL" id="DSUJ01000002">
    <property type="protein sequence ID" value="HFI90156.1"/>
    <property type="molecule type" value="Genomic_DNA"/>
</dbReference>
<evidence type="ECO:0000256" key="8">
    <source>
        <dbReference type="SAM" id="Coils"/>
    </source>
</evidence>
<keyword evidence="5" id="KW-0949">S-adenosyl-L-methionine</keyword>
<keyword evidence="4" id="KW-0808">Transferase</keyword>
<dbReference type="SUPFAM" id="SSF53335">
    <property type="entry name" value="S-adenosyl-L-methionine-dependent methyltransferases"/>
    <property type="match status" value="1"/>
</dbReference>
<keyword evidence="8" id="KW-0175">Coiled coil</keyword>
<comment type="catalytic activity">
    <reaction evidence="6">
        <text>a 2'-deoxyadenosine in DNA + S-adenosyl-L-methionine = an N(6)-methyl-2'-deoxyadenosine in DNA + S-adenosyl-L-homocysteine + H(+)</text>
        <dbReference type="Rhea" id="RHEA:15197"/>
        <dbReference type="Rhea" id="RHEA-COMP:12418"/>
        <dbReference type="Rhea" id="RHEA-COMP:12419"/>
        <dbReference type="ChEBI" id="CHEBI:15378"/>
        <dbReference type="ChEBI" id="CHEBI:57856"/>
        <dbReference type="ChEBI" id="CHEBI:59789"/>
        <dbReference type="ChEBI" id="CHEBI:90615"/>
        <dbReference type="ChEBI" id="CHEBI:90616"/>
        <dbReference type="EC" id="2.1.1.72"/>
    </reaction>
</comment>
<feature type="binding site" evidence="7">
    <location>
        <position position="17"/>
    </location>
    <ligand>
        <name>S-adenosyl-L-methionine</name>
        <dbReference type="ChEBI" id="CHEBI:59789"/>
    </ligand>
</feature>